<feature type="compositionally biased region" description="Basic and acidic residues" evidence="2">
    <location>
        <begin position="348"/>
        <end position="361"/>
    </location>
</feature>
<gene>
    <name evidence="4" type="ORF">TCAL_06731</name>
</gene>
<feature type="compositionally biased region" description="Basic residues" evidence="2">
    <location>
        <begin position="634"/>
        <end position="647"/>
    </location>
</feature>
<keyword evidence="1" id="KW-0479">Metal-binding</keyword>
<keyword evidence="1" id="KW-0863">Zinc-finger</keyword>
<evidence type="ECO:0000256" key="1">
    <source>
        <dbReference type="PROSITE-ProRule" id="PRU00042"/>
    </source>
</evidence>
<dbReference type="EMBL" id="VCGU01000008">
    <property type="protein sequence ID" value="TRY72394.1"/>
    <property type="molecule type" value="Genomic_DNA"/>
</dbReference>
<dbReference type="InterPro" id="IPR036236">
    <property type="entry name" value="Znf_C2H2_sf"/>
</dbReference>
<feature type="region of interest" description="Disordered" evidence="2">
    <location>
        <begin position="610"/>
        <end position="661"/>
    </location>
</feature>
<dbReference type="Gene3D" id="3.30.160.60">
    <property type="entry name" value="Classic Zinc Finger"/>
    <property type="match status" value="1"/>
</dbReference>
<dbReference type="SUPFAM" id="SSF57667">
    <property type="entry name" value="beta-beta-alpha zinc fingers"/>
    <property type="match status" value="1"/>
</dbReference>
<reference evidence="4 5" key="1">
    <citation type="journal article" date="2018" name="Nat. Ecol. Evol.">
        <title>Genomic signatures of mitonuclear coevolution across populations of Tigriopus californicus.</title>
        <authorList>
            <person name="Barreto F.S."/>
            <person name="Watson E.T."/>
            <person name="Lima T.G."/>
            <person name="Willett C.S."/>
            <person name="Edmands S."/>
            <person name="Li W."/>
            <person name="Burton R.S."/>
        </authorList>
    </citation>
    <scope>NUCLEOTIDE SEQUENCE [LARGE SCALE GENOMIC DNA]</scope>
    <source>
        <strain evidence="4 5">San Diego</strain>
    </source>
</reference>
<feature type="region of interest" description="Disordered" evidence="2">
    <location>
        <begin position="535"/>
        <end position="594"/>
    </location>
</feature>
<feature type="compositionally biased region" description="Polar residues" evidence="2">
    <location>
        <begin position="23"/>
        <end position="34"/>
    </location>
</feature>
<dbReference type="OrthoDB" id="10004641at2759"/>
<protein>
    <recommendedName>
        <fullName evidence="3">C2H2-type domain-containing protein</fullName>
    </recommendedName>
</protein>
<proteinExistence type="predicted"/>
<feature type="region of interest" description="Disordered" evidence="2">
    <location>
        <begin position="183"/>
        <end position="275"/>
    </location>
</feature>
<feature type="compositionally biased region" description="Polar residues" evidence="2">
    <location>
        <begin position="199"/>
        <end position="209"/>
    </location>
</feature>
<feature type="compositionally biased region" description="Low complexity" evidence="2">
    <location>
        <begin position="535"/>
        <end position="548"/>
    </location>
</feature>
<sequence length="754" mass="82170">MESGPRDLAAGVSHRMTGLDLGTSANHPGNNTRVSPPIKLRSFPSSSDEMLTTPKFLADSGGGLLSPRGFPAKFQSPPALLESSKNSGGGTNSSSRVSQMNGILKQDDMLTTPVLTTPKTSDLWPQSAKDALGMDRFPSENLSSPDPLELGPREPPRDLPMDSEIGLRSPCDGLLAKRRKFKLKQAASSNSVNSDSNSCDTPTSQNSPRDLSVVRSSGEEPPSCSSSSSSGPRVPERMDTSEINEPVAKAPRRSEHFRLSLTTPHTSSCDFKHPNTKPENLRFANPISINEGFDLPSPFVPSPLAVPSPNWNVVERYLDADSLKTPKQLDSSVFDFLSTNPLTPRSAKFRDRSPGMDRVGWDQRLSPRLSPRFPIPEAPTDLSSKDKNASSGGASGGPPPYPAEAEDLSMGASKAKVGASNNPTPPSTVAASSSNSIVSPTGSEIYNHQLISLKQEFPQQHLTPPQTLDPRSRTPSGEVIKSEVVEDCDFPRHPNQGLAHTSFSGAPHHLYLPSQLQLYHRHLYGSNEEILARSRLSPAPSHHSLPPSYDSRPPAYHGWASQMGPMVNSDLRHSRPPSSQGQHWHDEEHSVSPPASMVYASPAKIKQEEDDLQHPHHHLRPDEMGQEGLPNGHLKSKPRKKAPKGKPGKSPPKNPNGTKRVYSCPHCQRSYEWNYNLNRHLKYECGKDNAFQCSKCGRKFPHKQNCVYHLKRKHKIECDTIDQYVTSGLVVFLGTHIPGGLSSDGSPPKSSSSA</sequence>
<feature type="compositionally biased region" description="Basic and acidic residues" evidence="2">
    <location>
        <begin position="151"/>
        <end position="160"/>
    </location>
</feature>
<dbReference type="PROSITE" id="PS50157">
    <property type="entry name" value="ZINC_FINGER_C2H2_2"/>
    <property type="match status" value="2"/>
</dbReference>
<keyword evidence="5" id="KW-1185">Reference proteome</keyword>
<dbReference type="AlphaFoldDB" id="A0A553P3X8"/>
<feature type="compositionally biased region" description="Low complexity" evidence="2">
    <location>
        <begin position="427"/>
        <end position="436"/>
    </location>
</feature>
<dbReference type="InterPro" id="IPR013087">
    <property type="entry name" value="Znf_C2H2_type"/>
</dbReference>
<feature type="compositionally biased region" description="Low complexity" evidence="2">
    <location>
        <begin position="188"/>
        <end position="198"/>
    </location>
</feature>
<feature type="compositionally biased region" description="Polar residues" evidence="2">
    <location>
        <begin position="260"/>
        <end position="269"/>
    </location>
</feature>
<evidence type="ECO:0000313" key="4">
    <source>
        <dbReference type="EMBL" id="TRY72394.1"/>
    </source>
</evidence>
<feature type="domain" description="C2H2-type" evidence="3">
    <location>
        <begin position="691"/>
        <end position="719"/>
    </location>
</feature>
<feature type="region of interest" description="Disordered" evidence="2">
    <location>
        <begin position="343"/>
        <end position="436"/>
    </location>
</feature>
<dbReference type="STRING" id="6832.A0A553P3X8"/>
<evidence type="ECO:0000259" key="3">
    <source>
        <dbReference type="PROSITE" id="PS50157"/>
    </source>
</evidence>
<dbReference type="Proteomes" id="UP000318571">
    <property type="component" value="Chromosome 7"/>
</dbReference>
<evidence type="ECO:0000256" key="2">
    <source>
        <dbReference type="SAM" id="MobiDB-lite"/>
    </source>
</evidence>
<comment type="caution">
    <text evidence="4">The sequence shown here is derived from an EMBL/GenBank/DDBJ whole genome shotgun (WGS) entry which is preliminary data.</text>
</comment>
<dbReference type="GO" id="GO:0008270">
    <property type="term" value="F:zinc ion binding"/>
    <property type="evidence" value="ECO:0007669"/>
    <property type="project" value="UniProtKB-KW"/>
</dbReference>
<name>A0A553P3X8_TIGCA</name>
<accession>A0A553P3X8</accession>
<dbReference type="PROSITE" id="PS00028">
    <property type="entry name" value="ZINC_FINGER_C2H2_1"/>
    <property type="match status" value="1"/>
</dbReference>
<feature type="region of interest" description="Disordered" evidence="2">
    <location>
        <begin position="1"/>
        <end position="171"/>
    </location>
</feature>
<keyword evidence="1" id="KW-0862">Zinc</keyword>
<feature type="compositionally biased region" description="Low complexity" evidence="2">
    <location>
        <begin position="219"/>
        <end position="232"/>
    </location>
</feature>
<dbReference type="SMART" id="SM00355">
    <property type="entry name" value="ZnF_C2H2"/>
    <property type="match status" value="2"/>
</dbReference>
<organism evidence="4 5">
    <name type="scientific">Tigriopus californicus</name>
    <name type="common">Marine copepod</name>
    <dbReference type="NCBI Taxonomy" id="6832"/>
    <lineage>
        <taxon>Eukaryota</taxon>
        <taxon>Metazoa</taxon>
        <taxon>Ecdysozoa</taxon>
        <taxon>Arthropoda</taxon>
        <taxon>Crustacea</taxon>
        <taxon>Multicrustacea</taxon>
        <taxon>Hexanauplia</taxon>
        <taxon>Copepoda</taxon>
        <taxon>Harpacticoida</taxon>
        <taxon>Harpacticidae</taxon>
        <taxon>Tigriopus</taxon>
    </lineage>
</organism>
<evidence type="ECO:0000313" key="5">
    <source>
        <dbReference type="Proteomes" id="UP000318571"/>
    </source>
</evidence>
<feature type="compositionally biased region" description="Polar residues" evidence="2">
    <location>
        <begin position="113"/>
        <end position="124"/>
    </location>
</feature>
<feature type="domain" description="C2H2-type" evidence="3">
    <location>
        <begin position="662"/>
        <end position="689"/>
    </location>
</feature>